<evidence type="ECO:0000256" key="11">
    <source>
        <dbReference type="ARBA" id="ARBA00023012"/>
    </source>
</evidence>
<reference evidence="16 17" key="1">
    <citation type="journal article" date="2021" name="Arch. Microbiol.">
        <title>Thalassobius aquimarinus sp. nov., isolated from the Sea of Japan seashore.</title>
        <authorList>
            <person name="Kurilenko V.V."/>
            <person name="Romanenko L.A."/>
            <person name="Chernysheva N.Y."/>
            <person name="Velansky P.V."/>
            <person name="Tekutyeva L.A."/>
            <person name="Isaeva M.P."/>
            <person name="Mikhailov V.V."/>
        </authorList>
    </citation>
    <scope>NUCLEOTIDE SEQUENCE [LARGE SCALE GENOMIC DNA]</scope>
    <source>
        <strain evidence="16 17">KMM 8518</strain>
    </source>
</reference>
<dbReference type="PROSITE" id="PS50112">
    <property type="entry name" value="PAS"/>
    <property type="match status" value="1"/>
</dbReference>
<dbReference type="PANTHER" id="PTHR42878:SF7">
    <property type="entry name" value="SENSOR HISTIDINE KINASE GLRK"/>
    <property type="match status" value="1"/>
</dbReference>
<evidence type="ECO:0000256" key="8">
    <source>
        <dbReference type="ARBA" id="ARBA00022777"/>
    </source>
</evidence>
<evidence type="ECO:0000256" key="5">
    <source>
        <dbReference type="ARBA" id="ARBA00022679"/>
    </source>
</evidence>
<dbReference type="PANTHER" id="PTHR42878">
    <property type="entry name" value="TWO-COMPONENT HISTIDINE KINASE"/>
    <property type="match status" value="1"/>
</dbReference>
<dbReference type="PROSITE" id="PS50109">
    <property type="entry name" value="HIS_KIN"/>
    <property type="match status" value="1"/>
</dbReference>
<dbReference type="EMBL" id="JADMKU010000004">
    <property type="protein sequence ID" value="MBR9650835.1"/>
    <property type="molecule type" value="Genomic_DNA"/>
</dbReference>
<keyword evidence="11" id="KW-0902">Two-component regulatory system</keyword>
<dbReference type="InterPro" id="IPR036097">
    <property type="entry name" value="HisK_dim/P_sf"/>
</dbReference>
<dbReference type="GO" id="GO:0016301">
    <property type="term" value="F:kinase activity"/>
    <property type="evidence" value="ECO:0007669"/>
    <property type="project" value="UniProtKB-KW"/>
</dbReference>
<dbReference type="InterPro" id="IPR005467">
    <property type="entry name" value="His_kinase_dom"/>
</dbReference>
<dbReference type="Gene3D" id="3.30.450.20">
    <property type="entry name" value="PAS domain"/>
    <property type="match status" value="1"/>
</dbReference>
<keyword evidence="12" id="KW-0472">Membrane</keyword>
<dbReference type="InterPro" id="IPR004358">
    <property type="entry name" value="Sig_transdc_His_kin-like_C"/>
</dbReference>
<dbReference type="Pfam" id="PF02518">
    <property type="entry name" value="HATPase_c"/>
    <property type="match status" value="1"/>
</dbReference>
<name>A0ABS5HPF6_9RHOB</name>
<keyword evidence="17" id="KW-1185">Reference proteome</keyword>
<dbReference type="EC" id="2.7.13.3" evidence="3"/>
<organism evidence="16 17">
    <name type="scientific">Thalassovita aquimarina</name>
    <dbReference type="NCBI Taxonomy" id="2785917"/>
    <lineage>
        <taxon>Bacteria</taxon>
        <taxon>Pseudomonadati</taxon>
        <taxon>Pseudomonadota</taxon>
        <taxon>Alphaproteobacteria</taxon>
        <taxon>Rhodobacterales</taxon>
        <taxon>Roseobacteraceae</taxon>
        <taxon>Thalassovita</taxon>
    </lineage>
</organism>
<dbReference type="PRINTS" id="PR00344">
    <property type="entry name" value="BCTRLSENSOR"/>
</dbReference>
<evidence type="ECO:0000256" key="13">
    <source>
        <dbReference type="SAM" id="Coils"/>
    </source>
</evidence>
<dbReference type="InterPro" id="IPR050351">
    <property type="entry name" value="BphY/WalK/GraS-like"/>
</dbReference>
<dbReference type="Pfam" id="PF00512">
    <property type="entry name" value="HisKA"/>
    <property type="match status" value="1"/>
</dbReference>
<dbReference type="SMART" id="SM00091">
    <property type="entry name" value="PAS"/>
    <property type="match status" value="1"/>
</dbReference>
<dbReference type="InterPro" id="IPR036890">
    <property type="entry name" value="HATPase_C_sf"/>
</dbReference>
<dbReference type="Gene3D" id="3.30.565.10">
    <property type="entry name" value="Histidine kinase-like ATPase, C-terminal domain"/>
    <property type="match status" value="1"/>
</dbReference>
<dbReference type="InterPro" id="IPR003661">
    <property type="entry name" value="HisK_dim/P_dom"/>
</dbReference>
<dbReference type="SMART" id="SM00388">
    <property type="entry name" value="HisKA"/>
    <property type="match status" value="1"/>
</dbReference>
<evidence type="ECO:0000259" key="15">
    <source>
        <dbReference type="PROSITE" id="PS50112"/>
    </source>
</evidence>
<dbReference type="Pfam" id="PF00989">
    <property type="entry name" value="PAS"/>
    <property type="match status" value="1"/>
</dbReference>
<dbReference type="SUPFAM" id="SSF55874">
    <property type="entry name" value="ATPase domain of HSP90 chaperone/DNA topoisomerase II/histidine kinase"/>
    <property type="match status" value="1"/>
</dbReference>
<protein>
    <recommendedName>
        <fullName evidence="3">histidine kinase</fullName>
        <ecNumber evidence="3">2.7.13.3</ecNumber>
    </recommendedName>
</protein>
<comment type="caution">
    <text evidence="16">The sequence shown here is derived from an EMBL/GenBank/DDBJ whole genome shotgun (WGS) entry which is preliminary data.</text>
</comment>
<evidence type="ECO:0000313" key="16">
    <source>
        <dbReference type="EMBL" id="MBR9650835.1"/>
    </source>
</evidence>
<keyword evidence="13" id="KW-0175">Coiled coil</keyword>
<dbReference type="RefSeq" id="WP_212700346.1">
    <property type="nucleotide sequence ID" value="NZ_JADMKU010000004.1"/>
</dbReference>
<keyword evidence="6" id="KW-0812">Transmembrane</keyword>
<keyword evidence="5" id="KW-0808">Transferase</keyword>
<dbReference type="InterPro" id="IPR035965">
    <property type="entry name" value="PAS-like_dom_sf"/>
</dbReference>
<evidence type="ECO:0000313" key="17">
    <source>
        <dbReference type="Proteomes" id="UP001195941"/>
    </source>
</evidence>
<feature type="domain" description="Histidine kinase" evidence="14">
    <location>
        <begin position="176"/>
        <end position="395"/>
    </location>
</feature>
<keyword evidence="10" id="KW-1133">Transmembrane helix</keyword>
<keyword evidence="9" id="KW-0067">ATP-binding</keyword>
<keyword evidence="4" id="KW-0597">Phosphoprotein</keyword>
<dbReference type="SUPFAM" id="SSF55785">
    <property type="entry name" value="PYP-like sensor domain (PAS domain)"/>
    <property type="match status" value="1"/>
</dbReference>
<dbReference type="CDD" id="cd00130">
    <property type="entry name" value="PAS"/>
    <property type="match status" value="1"/>
</dbReference>
<evidence type="ECO:0000256" key="2">
    <source>
        <dbReference type="ARBA" id="ARBA00004141"/>
    </source>
</evidence>
<dbReference type="NCBIfam" id="TIGR00229">
    <property type="entry name" value="sensory_box"/>
    <property type="match status" value="1"/>
</dbReference>
<evidence type="ECO:0000256" key="4">
    <source>
        <dbReference type="ARBA" id="ARBA00022553"/>
    </source>
</evidence>
<evidence type="ECO:0000259" key="14">
    <source>
        <dbReference type="PROSITE" id="PS50109"/>
    </source>
</evidence>
<feature type="domain" description="PAS" evidence="15">
    <location>
        <begin position="12"/>
        <end position="72"/>
    </location>
</feature>
<dbReference type="Proteomes" id="UP001195941">
    <property type="component" value="Unassembled WGS sequence"/>
</dbReference>
<sequence length="395" mass="44016">MKFDTLVFLAAEQSPNGVIIIDTDGVVIWANQTLCSIFGYQPEELTGKRLEILLPEKLRDRHVQLRQGFEAAPKSRPMGGNQVLFGRHREGYDVPIEIGLNMIEADGRAYSIAFVSDITERLTQKDELQKHRRNLKELEIQHRNLEGLVRERTEDLRLALQSTQSNVQLLNDVLSTLSHEIRTPLNTIIGYAELLELLDGDENGASGHKTREYAKFILDAGINLISLTQKATNMTMVSTGKVASTIEPVHLLDVLDLARQRNERLYSEHSIKYKIQVPENLTLRGNSDLLIRALALVFENAAKYAGTECEVRVSAEISNGACRIRVDDNGPGLDASDQNRVFEPFERLMHKHGEISGAGLGLTLARAYVDAMGGRIGMEKSPEGGARVWIELPSP</sequence>
<dbReference type="SUPFAM" id="SSF47384">
    <property type="entry name" value="Homodimeric domain of signal transducing histidine kinase"/>
    <property type="match status" value="1"/>
</dbReference>
<keyword evidence="8 16" id="KW-0418">Kinase</keyword>
<evidence type="ECO:0000256" key="3">
    <source>
        <dbReference type="ARBA" id="ARBA00012438"/>
    </source>
</evidence>
<dbReference type="InterPro" id="IPR000014">
    <property type="entry name" value="PAS"/>
</dbReference>
<evidence type="ECO:0000256" key="10">
    <source>
        <dbReference type="ARBA" id="ARBA00022989"/>
    </source>
</evidence>
<evidence type="ECO:0000256" key="9">
    <source>
        <dbReference type="ARBA" id="ARBA00022840"/>
    </source>
</evidence>
<dbReference type="SMART" id="SM00387">
    <property type="entry name" value="HATPase_c"/>
    <property type="match status" value="1"/>
</dbReference>
<evidence type="ECO:0000256" key="1">
    <source>
        <dbReference type="ARBA" id="ARBA00000085"/>
    </source>
</evidence>
<feature type="coiled-coil region" evidence="13">
    <location>
        <begin position="121"/>
        <end position="155"/>
    </location>
</feature>
<dbReference type="CDD" id="cd00082">
    <property type="entry name" value="HisKA"/>
    <property type="match status" value="1"/>
</dbReference>
<evidence type="ECO:0000256" key="6">
    <source>
        <dbReference type="ARBA" id="ARBA00022692"/>
    </source>
</evidence>
<gene>
    <name evidence="16" type="ORF">IT775_06845</name>
</gene>
<evidence type="ECO:0000256" key="12">
    <source>
        <dbReference type="ARBA" id="ARBA00023136"/>
    </source>
</evidence>
<keyword evidence="7" id="KW-0547">Nucleotide-binding</keyword>
<evidence type="ECO:0000256" key="7">
    <source>
        <dbReference type="ARBA" id="ARBA00022741"/>
    </source>
</evidence>
<proteinExistence type="predicted"/>
<comment type="subcellular location">
    <subcellularLocation>
        <location evidence="2">Membrane</location>
        <topology evidence="2">Multi-pass membrane protein</topology>
    </subcellularLocation>
</comment>
<dbReference type="Gene3D" id="1.10.287.130">
    <property type="match status" value="1"/>
</dbReference>
<dbReference type="InterPro" id="IPR003594">
    <property type="entry name" value="HATPase_dom"/>
</dbReference>
<dbReference type="InterPro" id="IPR013767">
    <property type="entry name" value="PAS_fold"/>
</dbReference>
<accession>A0ABS5HPF6</accession>
<comment type="catalytic activity">
    <reaction evidence="1">
        <text>ATP + protein L-histidine = ADP + protein N-phospho-L-histidine.</text>
        <dbReference type="EC" id="2.7.13.3"/>
    </reaction>
</comment>